<comment type="caution">
    <text evidence="2">The sequence shown here is derived from an EMBL/GenBank/DDBJ whole genome shotgun (WGS) entry which is preliminary data.</text>
</comment>
<reference evidence="2" key="2">
    <citation type="submission" date="2020-09" db="EMBL/GenBank/DDBJ databases">
        <authorList>
            <person name="Sun Q."/>
            <person name="Ohkuma M."/>
        </authorList>
    </citation>
    <scope>NUCLEOTIDE SEQUENCE</scope>
    <source>
        <strain evidence="2">JCM 13306</strain>
    </source>
</reference>
<dbReference type="Pfam" id="PF00535">
    <property type="entry name" value="Glycos_transf_2"/>
    <property type="match status" value="2"/>
</dbReference>
<dbReference type="Gene3D" id="3.90.550.10">
    <property type="entry name" value="Spore Coat Polysaccharide Biosynthesis Protein SpsA, Chain A"/>
    <property type="match status" value="3"/>
</dbReference>
<feature type="domain" description="Glycosyltransferase 2-like" evidence="1">
    <location>
        <begin position="18"/>
        <end position="161"/>
    </location>
</feature>
<dbReference type="SUPFAM" id="SSF53756">
    <property type="entry name" value="UDP-Glycosyltransferase/glycogen phosphorylase"/>
    <property type="match status" value="1"/>
</dbReference>
<protein>
    <recommendedName>
        <fullName evidence="1">Glycosyltransferase 2-like domain-containing protein</fullName>
    </recommendedName>
</protein>
<keyword evidence="3" id="KW-1185">Reference proteome</keyword>
<dbReference type="PANTHER" id="PTHR43179">
    <property type="entry name" value="RHAMNOSYLTRANSFERASE WBBL"/>
    <property type="match status" value="1"/>
</dbReference>
<dbReference type="InterPro" id="IPR001173">
    <property type="entry name" value="Glyco_trans_2-like"/>
</dbReference>
<dbReference type="SUPFAM" id="SSF53448">
    <property type="entry name" value="Nucleotide-diphospho-sugar transferases"/>
    <property type="match status" value="3"/>
</dbReference>
<gene>
    <name evidence="2" type="ORF">GCM10009090_01280</name>
</gene>
<proteinExistence type="predicted"/>
<dbReference type="Gene3D" id="3.40.50.2000">
    <property type="entry name" value="Glycogen Phosphorylase B"/>
    <property type="match status" value="1"/>
</dbReference>
<dbReference type="AlphaFoldDB" id="A0A919KGG2"/>
<organism evidence="2 3">
    <name type="scientific">Xanthomonas boreopolis</name>
    <dbReference type="NCBI Taxonomy" id="86183"/>
    <lineage>
        <taxon>Bacteria</taxon>
        <taxon>Pseudomonadati</taxon>
        <taxon>Pseudomonadota</taxon>
        <taxon>Gammaproteobacteria</taxon>
        <taxon>Lysobacterales</taxon>
        <taxon>Lysobacteraceae</taxon>
        <taxon>Xanthomonas</taxon>
    </lineage>
</organism>
<dbReference type="Proteomes" id="UP000623958">
    <property type="component" value="Unassembled WGS sequence"/>
</dbReference>
<feature type="domain" description="Glycosyltransferase 2-like" evidence="1">
    <location>
        <begin position="544"/>
        <end position="724"/>
    </location>
</feature>
<sequence length="1159" mass="129302">MSIAESDGHPAQDIMKFSIILTTYNRPHLLKDALDSLGRQTLRDFEVILVNDHGAPVEHLLAACDFPVTYIRQGRNRGISAARNAGLRQASGRYVAYLDDDDLYLPHHLATLAEAFERDPDCVAYTDAEYVQEVVRDGKRIEQGRSMPYRHDDFDPERLLTANYIPVNTWAHPREAIAAVGEFDEGLAAYEDWDMLLRLLANRRFVHVPTVTAEVRVRDMSADGDHLQGRERKNFPALLQEIYRRHPGPGSASLDGHRQQLLASWGLNRASVSEWLAARVPSPAQARWIERRLASYPAPVSFAIVVRGAGTDGQGLRSTLESLEACLLEGMAPDVFVLGDGEAFPPPSRLAGLRSIAVGEDGEIAAINRVARTTGSDWLLIVDAGEAFTRFGLPAIALELLDASDIRAVYADEMMRKDDGEQVALFRPDFNLDLLLSMPAGMSRHWLFRRDVFLDAGGLDPARAEAAELDLLLRLIEHGGIEGLGHVHEPLLAVPPQRIETRRQELDAIEDHLRNRGYERARVEPTRPGCYRIDYGHQARPGVSIIIPTRDQFGMLSRCVESLLEKTAYENYEVLIVDNGSTQADACTWLDGIEAMGNPQLRVLRYPHPFDHSAMNNLAARHARGEYLLLLNNDTAVLQADWLDALLNHAQRPEVGVVGAKLLHPDGRIQHAGMVLGLSSPKEHPFAGQPLDAPGYMYRLQVDQNYSAVSGACLMIRKSLYEQVGGLDETGFEVSGNDVDLCLKVRAAGYLVVWTPHALLMHEGGASLARVDTRSIQEKARSAVADQDRLYERWLPTIARDPAYNRNLTLNGAAFQVQTESQLNWRPLGWRPLPVVLACPADQAGCGHYRIIQPVRAIEEFGLAEGIVSHRYLSPVEMERLAPDTLVLQRQMTEQQIEQQKRVIRFNGCFKVAELDDYLPNVPRKSAHYGTLPKDILKTMRKALTLVDRFIVSTPALAEALDGLHPDIRVVENRLPLPWWGQAKGLRRQGRKPRVGWGGGAGHRGDLEMIADVVAALADEVEWVFFGMCPDGIRPYVHEFHPGVPIEDYPAKLASLNLDLALAPLEDNLFNQCKSNLRLLELGACGFPVVCSDVRPYQCDLPVTRVKPRFRDWVDAIRMHVHDLDAAAKAGDALREAIHRDWMLDQTKAQAWLAQWLPG</sequence>
<name>A0A919KGG2_9XANT</name>
<dbReference type="PANTHER" id="PTHR43179:SF7">
    <property type="entry name" value="RHAMNOSYLTRANSFERASE WBBL"/>
    <property type="match status" value="1"/>
</dbReference>
<evidence type="ECO:0000259" key="1">
    <source>
        <dbReference type="Pfam" id="PF00535"/>
    </source>
</evidence>
<accession>A0A919KGG2</accession>
<dbReference type="InterPro" id="IPR029044">
    <property type="entry name" value="Nucleotide-diphossugar_trans"/>
</dbReference>
<evidence type="ECO:0000313" key="2">
    <source>
        <dbReference type="EMBL" id="GHH46340.1"/>
    </source>
</evidence>
<evidence type="ECO:0000313" key="3">
    <source>
        <dbReference type="Proteomes" id="UP000623958"/>
    </source>
</evidence>
<dbReference type="EMBL" id="BNBA01000001">
    <property type="protein sequence ID" value="GHH46340.1"/>
    <property type="molecule type" value="Genomic_DNA"/>
</dbReference>
<dbReference type="GO" id="GO:0016757">
    <property type="term" value="F:glycosyltransferase activity"/>
    <property type="evidence" value="ECO:0007669"/>
    <property type="project" value="UniProtKB-KW"/>
</dbReference>
<dbReference type="CDD" id="cd04186">
    <property type="entry name" value="GT_2_like_c"/>
    <property type="match status" value="1"/>
</dbReference>
<reference evidence="2" key="1">
    <citation type="journal article" date="2014" name="Int. J. Syst. Evol. Microbiol.">
        <title>Complete genome sequence of Corynebacterium casei LMG S-19264T (=DSM 44701T), isolated from a smear-ripened cheese.</title>
        <authorList>
            <consortium name="US DOE Joint Genome Institute (JGI-PGF)"/>
            <person name="Walter F."/>
            <person name="Albersmeier A."/>
            <person name="Kalinowski J."/>
            <person name="Ruckert C."/>
        </authorList>
    </citation>
    <scope>NUCLEOTIDE SEQUENCE</scope>
    <source>
        <strain evidence="2">JCM 13306</strain>
    </source>
</reference>